<dbReference type="InterPro" id="IPR001810">
    <property type="entry name" value="F-box_dom"/>
</dbReference>
<organism evidence="2 3">
    <name type="scientific">Turnera subulata</name>
    <dbReference type="NCBI Taxonomy" id="218843"/>
    <lineage>
        <taxon>Eukaryota</taxon>
        <taxon>Viridiplantae</taxon>
        <taxon>Streptophyta</taxon>
        <taxon>Embryophyta</taxon>
        <taxon>Tracheophyta</taxon>
        <taxon>Spermatophyta</taxon>
        <taxon>Magnoliopsida</taxon>
        <taxon>eudicotyledons</taxon>
        <taxon>Gunneridae</taxon>
        <taxon>Pentapetalae</taxon>
        <taxon>rosids</taxon>
        <taxon>fabids</taxon>
        <taxon>Malpighiales</taxon>
        <taxon>Passifloraceae</taxon>
        <taxon>Turnera</taxon>
    </lineage>
</organism>
<evidence type="ECO:0000259" key="1">
    <source>
        <dbReference type="PROSITE" id="PS50181"/>
    </source>
</evidence>
<dbReference type="PANTHER" id="PTHR34223">
    <property type="entry name" value="OS11G0201299 PROTEIN"/>
    <property type="match status" value="1"/>
</dbReference>
<dbReference type="OrthoDB" id="1848700at2759"/>
<name>A0A9Q0GKJ4_9ROSI</name>
<evidence type="ECO:0000313" key="3">
    <source>
        <dbReference type="Proteomes" id="UP001141552"/>
    </source>
</evidence>
<dbReference type="Pfam" id="PF00646">
    <property type="entry name" value="F-box"/>
    <property type="match status" value="1"/>
</dbReference>
<protein>
    <recommendedName>
        <fullName evidence="1">F-box domain-containing protein</fullName>
    </recommendedName>
</protein>
<dbReference type="Gene3D" id="3.80.10.10">
    <property type="entry name" value="Ribonuclease Inhibitor"/>
    <property type="match status" value="3"/>
</dbReference>
<comment type="caution">
    <text evidence="2">The sequence shown here is derived from an EMBL/GenBank/DDBJ whole genome shotgun (WGS) entry which is preliminary data.</text>
</comment>
<evidence type="ECO:0000313" key="2">
    <source>
        <dbReference type="EMBL" id="KAJ4850567.1"/>
    </source>
</evidence>
<dbReference type="EMBL" id="JAKUCV010000278">
    <property type="protein sequence ID" value="KAJ4850567.1"/>
    <property type="molecule type" value="Genomic_DNA"/>
</dbReference>
<dbReference type="CDD" id="cd22160">
    <property type="entry name" value="F-box_AtFBL13-like"/>
    <property type="match status" value="1"/>
</dbReference>
<dbReference type="InterPro" id="IPR053781">
    <property type="entry name" value="F-box_AtFBL13-like"/>
</dbReference>
<dbReference type="InterPro" id="IPR032675">
    <property type="entry name" value="LRR_dom_sf"/>
</dbReference>
<dbReference type="PANTHER" id="PTHR34223:SF51">
    <property type="entry name" value="OS06G0556300 PROTEIN"/>
    <property type="match status" value="1"/>
</dbReference>
<dbReference type="AlphaFoldDB" id="A0A9Q0GKJ4"/>
<feature type="domain" description="F-box" evidence="1">
    <location>
        <begin position="19"/>
        <end position="73"/>
    </location>
</feature>
<reference evidence="2" key="2">
    <citation type="journal article" date="2023" name="Plants (Basel)">
        <title>Annotation of the Turnera subulata (Passifloraceae) Draft Genome Reveals the S-Locus Evolved after the Divergence of Turneroideae from Passifloroideae in a Stepwise Manner.</title>
        <authorList>
            <person name="Henning P.M."/>
            <person name="Roalson E.H."/>
            <person name="Mir W."/>
            <person name="McCubbin A.G."/>
            <person name="Shore J.S."/>
        </authorList>
    </citation>
    <scope>NUCLEOTIDE SEQUENCE</scope>
    <source>
        <strain evidence="2">F60SS</strain>
    </source>
</reference>
<proteinExistence type="predicted"/>
<dbReference type="Proteomes" id="UP001141552">
    <property type="component" value="Unassembled WGS sequence"/>
</dbReference>
<gene>
    <name evidence="2" type="ORF">Tsubulata_030036</name>
</gene>
<dbReference type="InterPro" id="IPR053197">
    <property type="entry name" value="F-box_SCFL_complex_component"/>
</dbReference>
<reference evidence="2" key="1">
    <citation type="submission" date="2022-02" db="EMBL/GenBank/DDBJ databases">
        <authorList>
            <person name="Henning P.M."/>
            <person name="McCubbin A.G."/>
            <person name="Shore J.S."/>
        </authorList>
    </citation>
    <scope>NUCLEOTIDE SEQUENCE</scope>
    <source>
        <strain evidence="2">F60SS</strain>
        <tissue evidence="2">Leaves</tissue>
    </source>
</reference>
<keyword evidence="3" id="KW-1185">Reference proteome</keyword>
<sequence>MEDIDSNKRARIAGGGGGEDRLSDLPDNVLQHILSFLGDTKFAVRTSVLSKRWKDVWTCVPALNLTSESFTRVSSFAPFVNRVLSRRNPGCKLGKVSFFRRLKFDSSLTHKVTDYALARGANHLIVEARSDWRDSNPPLPAPLSFNCPSLTNLELCGFDIPGPVGFRLVTTLSLRGCKLSYGDNSGECFDPFAKFPNLINLTLHACEIGSFKVLKISGDKMLNLSMIMMYYGSSCLYPGCKLEIYAPKLTFFSYKRSDAVAVSDINLPSLQYSYVHVPLPSELAKPFPLPKKKYLKRLEEHRNSTYHSLFNLLQGLCNAQHLTLSYSTITTMDVAPHMSLNRPSPFHRLKSLKVVINWRDICSFVPLNVMKDLLSGSSCAEDMCVEFLKVRKLHFFFFRHFTFLEKLANEAITYALDHGADHIIVEGHSLSYRLPPQVFNSLSLTRLELKGLPFGSPVGTFTSITTLYLKHCSFYGSGDSGGCFDAFANLPCLINLTLYYCIYQGFKVFRISGPQMLNLSITGMKYSHEWLAKGCKLEISAPNLTFFSYEECRVVDFSAFNLPSLKRSKVHIQIPRLHRPLGMSQKQLQILEEHKNSTYHDLFVLLQGLRNAQHLTLSFPTCMTLDVGLHMSKHVPSPFHRLESLEIELYPQDYPFIPVQVIKDLLSGTPCAEMSFKPGRSGTSNHLILESGDQTTFFNVTNPFFYNSNQFFTTLELKGFCLLFCNVGFRFTVVTSLCLRNCSFYDNDSTSEGCFDFAWFPNLINLTLNGCRFDHSKVLKISASEMLNLSIISMTHPSSSSYGGGGLKVEISAPKLTVFSYKNSAAFEFSRINLPSLQCSDVDIPFPSILQDSLGQDQYLRLLEKFRIRTYRNLSVLLQGLRNVKYLTLSYSTVLTMDVGQCTLPSPFHRLKSLVVEAYTPDYPVIPAKVVKDLFNGSPYAENICVKLGKELC</sequence>
<dbReference type="SUPFAM" id="SSF81383">
    <property type="entry name" value="F-box domain"/>
    <property type="match status" value="1"/>
</dbReference>
<dbReference type="InterPro" id="IPR036047">
    <property type="entry name" value="F-box-like_dom_sf"/>
</dbReference>
<accession>A0A9Q0GKJ4</accession>
<dbReference type="SUPFAM" id="SSF52047">
    <property type="entry name" value="RNI-like"/>
    <property type="match status" value="2"/>
</dbReference>
<dbReference type="PROSITE" id="PS50181">
    <property type="entry name" value="FBOX"/>
    <property type="match status" value="1"/>
</dbReference>